<gene>
    <name evidence="4" type="ORF">PHYEVI_LOCUS6059</name>
</gene>
<evidence type="ECO:0000256" key="2">
    <source>
        <dbReference type="SAM" id="SignalP"/>
    </source>
</evidence>
<protein>
    <recommendedName>
        <fullName evidence="3">C-type lectin domain-containing protein</fullName>
    </recommendedName>
</protein>
<name>A0A9N9TPJ3_PHYSR</name>
<reference evidence="4" key="1">
    <citation type="submission" date="2022-01" db="EMBL/GenBank/DDBJ databases">
        <authorList>
            <person name="King R."/>
        </authorList>
    </citation>
    <scope>NUCLEOTIDE SEQUENCE</scope>
</reference>
<dbReference type="SUPFAM" id="SSF56436">
    <property type="entry name" value="C-type lectin-like"/>
    <property type="match status" value="3"/>
</dbReference>
<dbReference type="InterPro" id="IPR016187">
    <property type="entry name" value="CTDL_fold"/>
</dbReference>
<dbReference type="OrthoDB" id="8187082at2759"/>
<feature type="domain" description="C-type lectin" evidence="3">
    <location>
        <begin position="37"/>
        <end position="157"/>
    </location>
</feature>
<evidence type="ECO:0000313" key="4">
    <source>
        <dbReference type="EMBL" id="CAG9859690.1"/>
    </source>
</evidence>
<keyword evidence="2" id="KW-0732">Signal</keyword>
<dbReference type="InterPro" id="IPR016186">
    <property type="entry name" value="C-type_lectin-like/link_sf"/>
</dbReference>
<keyword evidence="5" id="KW-1185">Reference proteome</keyword>
<dbReference type="Proteomes" id="UP001153712">
    <property type="component" value="Chromosome 3"/>
</dbReference>
<dbReference type="EMBL" id="OU900096">
    <property type="protein sequence ID" value="CAG9859690.1"/>
    <property type="molecule type" value="Genomic_DNA"/>
</dbReference>
<dbReference type="InterPro" id="IPR001304">
    <property type="entry name" value="C-type_lectin-like"/>
</dbReference>
<dbReference type="PROSITE" id="PS50041">
    <property type="entry name" value="C_TYPE_LECTIN_2"/>
    <property type="match status" value="3"/>
</dbReference>
<proteinExistence type="predicted"/>
<dbReference type="Gene3D" id="3.10.100.10">
    <property type="entry name" value="Mannose-Binding Protein A, subunit A"/>
    <property type="match status" value="3"/>
</dbReference>
<organism evidence="4 5">
    <name type="scientific">Phyllotreta striolata</name>
    <name type="common">Striped flea beetle</name>
    <name type="synonym">Crioceris striolata</name>
    <dbReference type="NCBI Taxonomy" id="444603"/>
    <lineage>
        <taxon>Eukaryota</taxon>
        <taxon>Metazoa</taxon>
        <taxon>Ecdysozoa</taxon>
        <taxon>Arthropoda</taxon>
        <taxon>Hexapoda</taxon>
        <taxon>Insecta</taxon>
        <taxon>Pterygota</taxon>
        <taxon>Neoptera</taxon>
        <taxon>Endopterygota</taxon>
        <taxon>Coleoptera</taxon>
        <taxon>Polyphaga</taxon>
        <taxon>Cucujiformia</taxon>
        <taxon>Chrysomeloidea</taxon>
        <taxon>Chrysomelidae</taxon>
        <taxon>Galerucinae</taxon>
        <taxon>Alticini</taxon>
        <taxon>Phyllotreta</taxon>
    </lineage>
</organism>
<evidence type="ECO:0000259" key="3">
    <source>
        <dbReference type="PROSITE" id="PS50041"/>
    </source>
</evidence>
<dbReference type="AlphaFoldDB" id="A0A9N9TPJ3"/>
<dbReference type="InterPro" id="IPR050111">
    <property type="entry name" value="C-type_lectin/snaclec_domain"/>
</dbReference>
<feature type="chain" id="PRO_5040296688" description="C-type lectin domain-containing protein" evidence="2">
    <location>
        <begin position="21"/>
        <end position="493"/>
    </location>
</feature>
<dbReference type="Pfam" id="PF00059">
    <property type="entry name" value="Lectin_C"/>
    <property type="match status" value="3"/>
</dbReference>
<dbReference type="PANTHER" id="PTHR22803">
    <property type="entry name" value="MANNOSE, PHOSPHOLIPASE, LECTIN RECEPTOR RELATED"/>
    <property type="match status" value="1"/>
</dbReference>
<accession>A0A9N9TPJ3</accession>
<feature type="signal peptide" evidence="2">
    <location>
        <begin position="1"/>
        <end position="20"/>
    </location>
</feature>
<evidence type="ECO:0000256" key="1">
    <source>
        <dbReference type="ARBA" id="ARBA00023157"/>
    </source>
</evidence>
<evidence type="ECO:0000313" key="5">
    <source>
        <dbReference type="Proteomes" id="UP001153712"/>
    </source>
</evidence>
<dbReference type="CDD" id="cd00037">
    <property type="entry name" value="CLECT"/>
    <property type="match status" value="3"/>
</dbReference>
<feature type="domain" description="C-type lectin" evidence="3">
    <location>
        <begin position="190"/>
        <end position="310"/>
    </location>
</feature>
<sequence>MFRSVLGLAALISCVCVSYGFTLLNAGGYVPVVVNKATNKSYYLADNVVANFYQASQLCKDIGMRLVSIPDKDVQEFLFQTVNSANTKTRYWSSGTNLVDGKNWVWLSAVKPVVYTDWLPGQPDSAAEHCIELQLQKNKGLQWNNYNCDVQQNFICESPDVDEDGKVVANNWLGAFADPTISPNFPVFNYNKNSYYIGNQVALSYLDASRFCEYIGMELVSIESNEENMYLHKYLRDTVAGTSFWSGGSRLIDGMNWYWLPSGRKVTYTKWLPNEPGSKTEHCIQLQFQRDQGLFWNDLPCTNAQNFICEAPTSKIAQCPVQDHQCNGQNEHCGKPTKQTKYHLVKEQVSYNSAVKQCQDIGMELLSIQNKAKQIAVDKFITESSYTSWIWTSGNRIADQKTWRWLSGEPISEFFWYEGEPNNQKGNEECISIGKKTGGSAWNDAPCDAKNYYICEAEEIVNNNDNNSNCGCQTPAINVYIDTNKQKEVNVLN</sequence>
<dbReference type="PROSITE" id="PS00615">
    <property type="entry name" value="C_TYPE_LECTIN_1"/>
    <property type="match status" value="3"/>
</dbReference>
<keyword evidence="1" id="KW-1015">Disulfide bond</keyword>
<dbReference type="SMART" id="SM00034">
    <property type="entry name" value="CLECT"/>
    <property type="match status" value="3"/>
</dbReference>
<dbReference type="InterPro" id="IPR018378">
    <property type="entry name" value="C-type_lectin_CS"/>
</dbReference>
<feature type="domain" description="C-type lectin" evidence="3">
    <location>
        <begin position="342"/>
        <end position="456"/>
    </location>
</feature>